<dbReference type="EMBL" id="JAHUTI010013874">
    <property type="protein sequence ID" value="MED6237123.1"/>
    <property type="molecule type" value="Genomic_DNA"/>
</dbReference>
<reference evidence="1 2" key="1">
    <citation type="submission" date="2021-07" db="EMBL/GenBank/DDBJ databases">
        <authorList>
            <person name="Palmer J.M."/>
        </authorList>
    </citation>
    <scope>NUCLEOTIDE SEQUENCE [LARGE SCALE GENOMIC DNA]</scope>
    <source>
        <strain evidence="1 2">AT_MEX2019</strain>
        <tissue evidence="1">Muscle</tissue>
    </source>
</reference>
<evidence type="ECO:0000313" key="1">
    <source>
        <dbReference type="EMBL" id="MED6237123.1"/>
    </source>
</evidence>
<comment type="caution">
    <text evidence="1">The sequence shown here is derived from an EMBL/GenBank/DDBJ whole genome shotgun (WGS) entry which is preliminary data.</text>
</comment>
<organism evidence="1 2">
    <name type="scientific">Ataeniobius toweri</name>
    <dbReference type="NCBI Taxonomy" id="208326"/>
    <lineage>
        <taxon>Eukaryota</taxon>
        <taxon>Metazoa</taxon>
        <taxon>Chordata</taxon>
        <taxon>Craniata</taxon>
        <taxon>Vertebrata</taxon>
        <taxon>Euteleostomi</taxon>
        <taxon>Actinopterygii</taxon>
        <taxon>Neopterygii</taxon>
        <taxon>Teleostei</taxon>
        <taxon>Neoteleostei</taxon>
        <taxon>Acanthomorphata</taxon>
        <taxon>Ovalentaria</taxon>
        <taxon>Atherinomorphae</taxon>
        <taxon>Cyprinodontiformes</taxon>
        <taxon>Goodeidae</taxon>
        <taxon>Ataeniobius</taxon>
    </lineage>
</organism>
<name>A0ABU7AGI3_9TELE</name>
<sequence>MNISQSSRRTPMNAKLALVKGQWCMTKVEYVGLTVGPNGIEPQASRIWAIQDIIMCPMNVSEGFVTDPASSLKTMRRWSDPSQNSYIKTHLSLGENPKSILSSS</sequence>
<evidence type="ECO:0000313" key="2">
    <source>
        <dbReference type="Proteomes" id="UP001345963"/>
    </source>
</evidence>
<gene>
    <name evidence="1" type="ORF">ATANTOWER_019311</name>
</gene>
<protein>
    <submittedName>
        <fullName evidence="1">Uncharacterized protein</fullName>
    </submittedName>
</protein>
<proteinExistence type="predicted"/>
<keyword evidence="2" id="KW-1185">Reference proteome</keyword>
<accession>A0ABU7AGI3</accession>
<dbReference type="Proteomes" id="UP001345963">
    <property type="component" value="Unassembled WGS sequence"/>
</dbReference>